<evidence type="ECO:0000256" key="1">
    <source>
        <dbReference type="SAM" id="MobiDB-lite"/>
    </source>
</evidence>
<organism evidence="2 3">
    <name type="scientific">Amycolatopsis magusensis</name>
    <dbReference type="NCBI Taxonomy" id="882444"/>
    <lineage>
        <taxon>Bacteria</taxon>
        <taxon>Bacillati</taxon>
        <taxon>Actinomycetota</taxon>
        <taxon>Actinomycetes</taxon>
        <taxon>Pseudonocardiales</taxon>
        <taxon>Pseudonocardiaceae</taxon>
        <taxon>Amycolatopsis</taxon>
    </lineage>
</organism>
<keyword evidence="3" id="KW-1185">Reference proteome</keyword>
<protein>
    <submittedName>
        <fullName evidence="2">Uncharacterized protein</fullName>
    </submittedName>
</protein>
<sequence>MIEHEQEPLSPEQPRSPGTPPLSAKLEVALSAEHPEAAGGRRASEDATIEPPD</sequence>
<dbReference type="Proteomes" id="UP000741013">
    <property type="component" value="Unassembled WGS sequence"/>
</dbReference>
<evidence type="ECO:0000313" key="2">
    <source>
        <dbReference type="EMBL" id="MBP2185627.1"/>
    </source>
</evidence>
<gene>
    <name evidence="2" type="ORF">JOM49_007153</name>
</gene>
<accession>A0ABS4Q1S1</accession>
<reference evidence="2 3" key="1">
    <citation type="submission" date="2021-03" db="EMBL/GenBank/DDBJ databases">
        <title>Sequencing the genomes of 1000 actinobacteria strains.</title>
        <authorList>
            <person name="Klenk H.-P."/>
        </authorList>
    </citation>
    <scope>NUCLEOTIDE SEQUENCE [LARGE SCALE GENOMIC DNA]</scope>
    <source>
        <strain evidence="2 3">DSM 45510</strain>
    </source>
</reference>
<name>A0ABS4Q1S1_9PSEU</name>
<proteinExistence type="predicted"/>
<dbReference type="RefSeq" id="WP_209668487.1">
    <property type="nucleotide sequence ID" value="NZ_JAGGMS010000001.1"/>
</dbReference>
<comment type="caution">
    <text evidence="2">The sequence shown here is derived from an EMBL/GenBank/DDBJ whole genome shotgun (WGS) entry which is preliminary data.</text>
</comment>
<dbReference type="EMBL" id="JAGGMS010000001">
    <property type="protein sequence ID" value="MBP2185627.1"/>
    <property type="molecule type" value="Genomic_DNA"/>
</dbReference>
<evidence type="ECO:0000313" key="3">
    <source>
        <dbReference type="Proteomes" id="UP000741013"/>
    </source>
</evidence>
<feature type="region of interest" description="Disordered" evidence="1">
    <location>
        <begin position="1"/>
        <end position="53"/>
    </location>
</feature>